<protein>
    <submittedName>
        <fullName evidence="1">Uncharacterized protein</fullName>
    </submittedName>
</protein>
<dbReference type="EMBL" id="SMOL01000458">
    <property type="protein sequence ID" value="KAB2612808.1"/>
    <property type="molecule type" value="Genomic_DNA"/>
</dbReference>
<dbReference type="Proteomes" id="UP000327157">
    <property type="component" value="Chromosome 9"/>
</dbReference>
<comment type="caution">
    <text evidence="1">The sequence shown here is derived from an EMBL/GenBank/DDBJ whole genome shotgun (WGS) entry which is preliminary data.</text>
</comment>
<reference evidence="2" key="2">
    <citation type="submission" date="2019-10" db="EMBL/GenBank/DDBJ databases">
        <title>A de novo genome assembly of a pear dwarfing rootstock.</title>
        <authorList>
            <person name="Wang F."/>
            <person name="Wang J."/>
            <person name="Li S."/>
            <person name="Zhang Y."/>
            <person name="Fang M."/>
            <person name="Ma L."/>
            <person name="Zhao Y."/>
            <person name="Jiang S."/>
        </authorList>
    </citation>
    <scope>NUCLEOTIDE SEQUENCE [LARGE SCALE GENOMIC DNA]</scope>
</reference>
<reference evidence="1 2" key="1">
    <citation type="submission" date="2019-09" db="EMBL/GenBank/DDBJ databases">
        <authorList>
            <person name="Ou C."/>
        </authorList>
    </citation>
    <scope>NUCLEOTIDE SEQUENCE [LARGE SCALE GENOMIC DNA]</scope>
    <source>
        <strain evidence="1">S2</strain>
        <tissue evidence="1">Leaf</tissue>
    </source>
</reference>
<gene>
    <name evidence="1" type="ORF">D8674_035124</name>
</gene>
<organism evidence="1 2">
    <name type="scientific">Pyrus ussuriensis x Pyrus communis</name>
    <dbReference type="NCBI Taxonomy" id="2448454"/>
    <lineage>
        <taxon>Eukaryota</taxon>
        <taxon>Viridiplantae</taxon>
        <taxon>Streptophyta</taxon>
        <taxon>Embryophyta</taxon>
        <taxon>Tracheophyta</taxon>
        <taxon>Spermatophyta</taxon>
        <taxon>Magnoliopsida</taxon>
        <taxon>eudicotyledons</taxon>
        <taxon>Gunneridae</taxon>
        <taxon>Pentapetalae</taxon>
        <taxon>rosids</taxon>
        <taxon>fabids</taxon>
        <taxon>Rosales</taxon>
        <taxon>Rosaceae</taxon>
        <taxon>Amygdaloideae</taxon>
        <taxon>Maleae</taxon>
        <taxon>Pyrus</taxon>
    </lineage>
</organism>
<name>A0A5N5GBZ2_9ROSA</name>
<evidence type="ECO:0000313" key="1">
    <source>
        <dbReference type="EMBL" id="KAB2612808.1"/>
    </source>
</evidence>
<accession>A0A5N5GBZ2</accession>
<reference evidence="1 2" key="3">
    <citation type="submission" date="2019-11" db="EMBL/GenBank/DDBJ databases">
        <title>A de novo genome assembly of a pear dwarfing rootstock.</title>
        <authorList>
            <person name="Wang F."/>
            <person name="Wang J."/>
            <person name="Li S."/>
            <person name="Zhang Y."/>
            <person name="Fang M."/>
            <person name="Ma L."/>
            <person name="Zhao Y."/>
            <person name="Jiang S."/>
        </authorList>
    </citation>
    <scope>NUCLEOTIDE SEQUENCE [LARGE SCALE GENOMIC DNA]</scope>
    <source>
        <strain evidence="1">S2</strain>
        <tissue evidence="1">Leaf</tissue>
    </source>
</reference>
<sequence>MRVDFDTSKPLMTFFSMPCSKFGSYTIRLRYEGLRSFVTGTATLAILVAAHALHDHFCLEIAV</sequence>
<proteinExistence type="predicted"/>
<keyword evidence="2" id="KW-1185">Reference proteome</keyword>
<evidence type="ECO:0000313" key="2">
    <source>
        <dbReference type="Proteomes" id="UP000327157"/>
    </source>
</evidence>
<dbReference type="AlphaFoldDB" id="A0A5N5GBZ2"/>